<dbReference type="Proteomes" id="UP000790833">
    <property type="component" value="Unassembled WGS sequence"/>
</dbReference>
<dbReference type="GO" id="GO:0034272">
    <property type="term" value="C:phosphatidylinositol 3-kinase complex, class III, type II"/>
    <property type="evidence" value="ECO:0007669"/>
    <property type="project" value="TreeGrafter"/>
</dbReference>
<dbReference type="InterPro" id="IPR011009">
    <property type="entry name" value="Kinase-like_dom_sf"/>
</dbReference>
<dbReference type="Pfam" id="PF00069">
    <property type="entry name" value="Pkinase"/>
    <property type="match status" value="1"/>
</dbReference>
<evidence type="ECO:0000256" key="23">
    <source>
        <dbReference type="ARBA" id="ARBA00074321"/>
    </source>
</evidence>
<comment type="catalytic activity">
    <reaction evidence="19">
        <text>cytosine + H2O + H(+) = uracil + NH4(+)</text>
        <dbReference type="Rhea" id="RHEA:20605"/>
        <dbReference type="ChEBI" id="CHEBI:15377"/>
        <dbReference type="ChEBI" id="CHEBI:15378"/>
        <dbReference type="ChEBI" id="CHEBI:16040"/>
        <dbReference type="ChEBI" id="CHEBI:17568"/>
        <dbReference type="ChEBI" id="CHEBI:28938"/>
        <dbReference type="EC" id="3.5.4.1"/>
    </reaction>
</comment>
<evidence type="ECO:0000256" key="6">
    <source>
        <dbReference type="ARBA" id="ARBA00012513"/>
    </source>
</evidence>
<dbReference type="GO" id="GO:0034271">
    <property type="term" value="C:phosphatidylinositol 3-kinase complex, class III, type I"/>
    <property type="evidence" value="ECO:0007669"/>
    <property type="project" value="TreeGrafter"/>
</dbReference>
<comment type="caution">
    <text evidence="29">The sequence shown here is derived from an EMBL/GenBank/DDBJ whole genome shotgun (WGS) entry which is preliminary data.</text>
</comment>
<comment type="similarity">
    <text evidence="4">Belongs to the cytidine and deoxycytidylate deaminase family.</text>
</comment>
<dbReference type="InterPro" id="IPR036322">
    <property type="entry name" value="WD40_repeat_dom_sf"/>
</dbReference>
<dbReference type="PROSITE" id="PS50011">
    <property type="entry name" value="PROTEIN_KINASE_DOM"/>
    <property type="match status" value="1"/>
</dbReference>
<evidence type="ECO:0000256" key="24">
    <source>
        <dbReference type="ARBA" id="ARBA00084039"/>
    </source>
</evidence>
<dbReference type="InterPro" id="IPR008271">
    <property type="entry name" value="Ser/Thr_kinase_AS"/>
</dbReference>
<dbReference type="Pfam" id="PF00400">
    <property type="entry name" value="WD40"/>
    <property type="match status" value="1"/>
</dbReference>
<evidence type="ECO:0000256" key="25">
    <source>
        <dbReference type="PROSITE-ProRule" id="PRU00103"/>
    </source>
</evidence>
<organism evidence="29 30">
    <name type="scientific">Scheffersomyces spartinae</name>
    <dbReference type="NCBI Taxonomy" id="45513"/>
    <lineage>
        <taxon>Eukaryota</taxon>
        <taxon>Fungi</taxon>
        <taxon>Dikarya</taxon>
        <taxon>Ascomycota</taxon>
        <taxon>Saccharomycotina</taxon>
        <taxon>Pichiomycetes</taxon>
        <taxon>Debaryomycetaceae</taxon>
        <taxon>Scheffersomyces</taxon>
    </lineage>
</organism>
<dbReference type="SMART" id="SM00220">
    <property type="entry name" value="S_TKc"/>
    <property type="match status" value="1"/>
</dbReference>
<evidence type="ECO:0000256" key="16">
    <source>
        <dbReference type="ARBA" id="ARBA00022833"/>
    </source>
</evidence>
<dbReference type="PANTHER" id="PTHR17583:SF0">
    <property type="entry name" value="PHOSPHOINOSITIDE 3-KINASE REGULATORY SUBUNIT 4"/>
    <property type="match status" value="1"/>
</dbReference>
<dbReference type="GO" id="GO:0006623">
    <property type="term" value="P:protein targeting to vacuole"/>
    <property type="evidence" value="ECO:0007669"/>
    <property type="project" value="TreeGrafter"/>
</dbReference>
<evidence type="ECO:0000259" key="28">
    <source>
        <dbReference type="PROSITE" id="PS51747"/>
    </source>
</evidence>
<dbReference type="PANTHER" id="PTHR17583">
    <property type="entry name" value="PHOSPHOINOSITIDE 3-KINASE REGULATORY SUBUNIT 4"/>
    <property type="match status" value="1"/>
</dbReference>
<keyword evidence="9 26" id="KW-0853">WD repeat</keyword>
<dbReference type="GO" id="GO:0005524">
    <property type="term" value="F:ATP binding"/>
    <property type="evidence" value="ECO:0007669"/>
    <property type="project" value="InterPro"/>
</dbReference>
<gene>
    <name evidence="29" type="primary">VPS15</name>
    <name evidence="29" type="ORF">KQ657_005074</name>
</gene>
<dbReference type="InterPro" id="IPR011989">
    <property type="entry name" value="ARM-like"/>
</dbReference>
<sequence length="1744" mass="195980">MGNRLSLMAPSAPTVAISSYVDFLENIEYIELVNNQQLFKTIKAIDHASGSLVLIKVLIKPPSDGNNLNLKDITELTVKDCSRLSYSNIVLPWFRIIETDRAAYMIRQWIKTNLYDRISLKPFLEPTEKLFLTFQMLKIIDTIHNEMHIRHGDLKLENFMVTSSNWLLLSDFANYMKPTFIPKDNPNQFLFYFDSSDRRVCYVAPERFYTSKGSNIPIQNIDDDGIFSGKDRLTDQMDLFSLGCVIAELYLDGEPLFTLSQLLKYMRNEYKPDLSTIDNQLIREIIQLLINIDPNERPSVSKILNDYRGILFPDLFYDFLYDFMSDLNNTKLYYSIAHDKNVSPSDLRLQRVYDNFEAIKYHLQFAYDPITTSTSGITSGSSRVPVQLSLPGMATNYVIKKWDEIELNDRLDQTALILLQYIFSLMNSLKQPQSKINACELIVALSERVSDEAKLDRCIPNLFMIVDECLISYSKYVKQTSNQNDPTSTMGPTSEHWKLSARAASFALEAATTILLTCSSVSPLNTLIFPEYLIPKLMALANADSKNVDITYLKSTLACCIPTLALISRKFWMLSRSYNREGAHDAATNTPSTTTPKRSTTGRKASLFLSMANDELSAVSYFHLPKEQLDSDFERLAVTLLTDSSTLVKIALVNNILPLCIFFGVDKTNDVILPHLISYLNDVDFELRIAFLKSILKIGPYIGLILFEQYLLPLLVQTLSDIEQFVTIQVLEIFYTFISEKLINPVTDFNAISIYQEILSHTLCYVLHPNKWIRQSVIAIIVAINENLTNADRYCFLYPMIKGYLNYDIPFISWKTLYPSLTKPLTHQSYQLAMGWNNLASSKSLFWQQNNPHSETSSTRSNGIKVPKDLSKSLYFPSKDCKLQTTSSSSVVSNGSSIPLSPEDKKWFSKLKSVGLDEKESWKLLALKSYISHVGLALSHQKNHKLQDVEKEKEEVFNLSKDISPRNIFYDVFFKSDPVPQALRMIETNIEASIPSDSESLHNLESRNSLMLPTIPKIKASLQTVEANVFGEMELSHNTALHSLHPHTRVSGPRKHRLSLASNSSAFSLGNSDMMMDKSELVVIGGLLANDITRANDGNIRKLLKINDKAATAVMKHSYGGHNPNILNYLASIDVEPLIDDFAEFGPAWKNLQENNTDKSTFRGVRVASINTNQNSLDLDAITNVAVCSSNEFVVTSSENGYLKVWDTLKLEKNITVKAPQLLHKLDSSITAMEFLPNRPILAVATSDGMLRILKVLFTRGKTNKIVKYSQFQTIRSLQLNDNDFIIDLKYFSLTTTNQIIGITSKSYILGIDIVRMVQVYKLENPVIFGVTRSFVVDNKHTWLLVGTDNGYLCLWDLRFKQLLKSWRLDYRIDDFEGGDGESNGVTNNGARNPGISNISLLSTNGQDVSQVSITTTSEVPDVTVWQIPSFECTKVFRSYVNGKFGYDLMSVEYGQKVYTLEEVSPDLINLNIEDIIANLEVSDNSIPEVGEKSESSRGITCTQQHKNSLTTATSGRSIVIWNLNDLKLSVSIPSTATESPFTVHTVYPALIFAQQVQDPMGRAGGDGGSPLFNDIITGISVVERSSGISLIVGDRSGDIKGLEIALEEARKGYEEGGVPIGGALIAEDGTVLGRGHNMRFQKGSAILHGEMSALEDAGRLKGSVYKNCTMYTTLSPCDMCSGACILYGVKRVVLGENETFKGAEELLRSKGIEVINLDNEECKKLMKQFIKERPEDWYEDIGE</sequence>
<dbReference type="GO" id="GO:0016236">
    <property type="term" value="P:macroautophagy"/>
    <property type="evidence" value="ECO:0007669"/>
    <property type="project" value="InterPro"/>
</dbReference>
<dbReference type="InterPro" id="IPR015943">
    <property type="entry name" value="WD40/YVTN_repeat-like_dom_sf"/>
</dbReference>
<feature type="repeat" description="WD" evidence="26">
    <location>
        <begin position="1180"/>
        <end position="1207"/>
    </location>
</feature>
<dbReference type="EC" id="2.7.11.1" evidence="6"/>
<dbReference type="RefSeq" id="XP_043049423.1">
    <property type="nucleotide sequence ID" value="XM_043195718.1"/>
</dbReference>
<evidence type="ECO:0000256" key="12">
    <source>
        <dbReference type="ARBA" id="ARBA00022737"/>
    </source>
</evidence>
<evidence type="ECO:0000256" key="4">
    <source>
        <dbReference type="ARBA" id="ARBA00006576"/>
    </source>
</evidence>
<evidence type="ECO:0000256" key="3">
    <source>
        <dbReference type="ARBA" id="ARBA00004496"/>
    </source>
</evidence>
<keyword evidence="13" id="KW-0547">Nucleotide-binding</keyword>
<dbReference type="PROSITE" id="PS50077">
    <property type="entry name" value="HEAT_REPEAT"/>
    <property type="match status" value="1"/>
</dbReference>
<keyword evidence="18" id="KW-0539">Nucleus</keyword>
<keyword evidence="16" id="KW-0862">Zinc</keyword>
<dbReference type="InterPro" id="IPR002125">
    <property type="entry name" value="CMP_dCMP_dom"/>
</dbReference>
<dbReference type="InterPro" id="IPR016193">
    <property type="entry name" value="Cytidine_deaminase-like"/>
</dbReference>
<dbReference type="SUPFAM" id="SSF53927">
    <property type="entry name" value="Cytidine deaminase-like"/>
    <property type="match status" value="1"/>
</dbReference>
<keyword evidence="11" id="KW-0479">Metal-binding</keyword>
<dbReference type="PROSITE" id="PS50082">
    <property type="entry name" value="WD_REPEATS_2"/>
    <property type="match status" value="1"/>
</dbReference>
<evidence type="ECO:0000256" key="5">
    <source>
        <dbReference type="ARBA" id="ARBA00011738"/>
    </source>
</evidence>
<evidence type="ECO:0000256" key="8">
    <source>
        <dbReference type="ARBA" id="ARBA00022527"/>
    </source>
</evidence>
<evidence type="ECO:0000313" key="29">
    <source>
        <dbReference type="EMBL" id="KAG7193876.1"/>
    </source>
</evidence>
<dbReference type="Gene3D" id="1.10.510.10">
    <property type="entry name" value="Transferase(Phosphotransferase) domain 1"/>
    <property type="match status" value="1"/>
</dbReference>
<keyword evidence="17" id="KW-0067">ATP-binding</keyword>
<evidence type="ECO:0000256" key="7">
    <source>
        <dbReference type="ARBA" id="ARBA00022490"/>
    </source>
</evidence>
<evidence type="ECO:0000256" key="22">
    <source>
        <dbReference type="ARBA" id="ARBA00066550"/>
    </source>
</evidence>
<dbReference type="InterPro" id="IPR021133">
    <property type="entry name" value="HEAT_type_2"/>
</dbReference>
<comment type="pathway">
    <text evidence="21">Pyrimidine metabolism; UMP biosynthesis via salvage pathway; uracil from cytosine: step 1/1.</text>
</comment>
<name>A0A9P8AIM0_9ASCO</name>
<dbReference type="EC" id="3.5.4.1" evidence="22"/>
<dbReference type="Gene3D" id="1.25.10.10">
    <property type="entry name" value="Leucine-rich Repeat Variant"/>
    <property type="match status" value="1"/>
</dbReference>
<evidence type="ECO:0000256" key="20">
    <source>
        <dbReference type="ARBA" id="ARBA00056232"/>
    </source>
</evidence>
<evidence type="ECO:0000256" key="26">
    <source>
        <dbReference type="PROSITE-ProRule" id="PRU00221"/>
    </source>
</evidence>
<keyword evidence="30" id="KW-1185">Reference proteome</keyword>
<dbReference type="GO" id="GO:0046872">
    <property type="term" value="F:metal ion binding"/>
    <property type="evidence" value="ECO:0007669"/>
    <property type="project" value="UniProtKB-KW"/>
</dbReference>
<evidence type="ECO:0000256" key="10">
    <source>
        <dbReference type="ARBA" id="ARBA00022679"/>
    </source>
</evidence>
<dbReference type="GO" id="GO:0071561">
    <property type="term" value="C:nucleus-vacuole junction"/>
    <property type="evidence" value="ECO:0007669"/>
    <property type="project" value="TreeGrafter"/>
</dbReference>
<dbReference type="GO" id="GO:0004131">
    <property type="term" value="F:cytosine deaminase activity"/>
    <property type="evidence" value="ECO:0007669"/>
    <property type="project" value="UniProtKB-EC"/>
</dbReference>
<comment type="cofactor">
    <cofactor evidence="1">
        <name>Zn(2+)</name>
        <dbReference type="ChEBI" id="CHEBI:29105"/>
    </cofactor>
</comment>
<feature type="domain" description="Protein kinase" evidence="27">
    <location>
        <begin position="27"/>
        <end position="320"/>
    </location>
</feature>
<evidence type="ECO:0000256" key="9">
    <source>
        <dbReference type="ARBA" id="ARBA00022574"/>
    </source>
</evidence>
<dbReference type="PROSITE" id="PS51747">
    <property type="entry name" value="CYT_DCMP_DEAMINASES_2"/>
    <property type="match status" value="1"/>
</dbReference>
<dbReference type="InterPro" id="IPR055231">
    <property type="entry name" value="2AA_helical"/>
</dbReference>
<evidence type="ECO:0000256" key="11">
    <source>
        <dbReference type="ARBA" id="ARBA00022723"/>
    </source>
</evidence>
<dbReference type="EMBL" id="JAHMUF010000009">
    <property type="protein sequence ID" value="KAG7193876.1"/>
    <property type="molecule type" value="Genomic_DNA"/>
</dbReference>
<keyword evidence="12" id="KW-0677">Repeat</keyword>
<evidence type="ECO:0000256" key="1">
    <source>
        <dbReference type="ARBA" id="ARBA00001947"/>
    </source>
</evidence>
<dbReference type="PROSITE" id="PS00108">
    <property type="entry name" value="PROTEIN_KINASE_ST"/>
    <property type="match status" value="1"/>
</dbReference>
<comment type="subcellular location">
    <subcellularLocation>
        <location evidence="3">Cytoplasm</location>
    </subcellularLocation>
    <subcellularLocation>
        <location evidence="2">Nucleus</location>
    </subcellularLocation>
</comment>
<dbReference type="GO" id="GO:0045324">
    <property type="term" value="P:late endosome to vacuole transport"/>
    <property type="evidence" value="ECO:0007669"/>
    <property type="project" value="InterPro"/>
</dbReference>
<keyword evidence="7" id="KW-0963">Cytoplasm</keyword>
<dbReference type="Pfam" id="PF00383">
    <property type="entry name" value="dCMP_cyt_deam_1"/>
    <property type="match status" value="1"/>
</dbReference>
<feature type="domain" description="CMP/dCMP-type deaminase" evidence="28">
    <location>
        <begin position="1597"/>
        <end position="1715"/>
    </location>
</feature>
<dbReference type="InterPro" id="IPR016024">
    <property type="entry name" value="ARM-type_fold"/>
</dbReference>
<dbReference type="GeneID" id="66118448"/>
<proteinExistence type="inferred from homology"/>
<keyword evidence="14 29" id="KW-0418">Kinase</keyword>
<dbReference type="Gene3D" id="3.40.140.10">
    <property type="entry name" value="Cytidine Deaminase, domain 2"/>
    <property type="match status" value="1"/>
</dbReference>
<dbReference type="InterPro" id="IPR000719">
    <property type="entry name" value="Prot_kinase_dom"/>
</dbReference>
<evidence type="ECO:0000256" key="18">
    <source>
        <dbReference type="ARBA" id="ARBA00023242"/>
    </source>
</evidence>
<dbReference type="GO" id="GO:0004674">
    <property type="term" value="F:protein serine/threonine kinase activity"/>
    <property type="evidence" value="ECO:0007669"/>
    <property type="project" value="UniProtKB-KW"/>
</dbReference>
<evidence type="ECO:0000259" key="27">
    <source>
        <dbReference type="PROSITE" id="PS50011"/>
    </source>
</evidence>
<keyword evidence="15" id="KW-0378">Hydrolase</keyword>
<evidence type="ECO:0000256" key="21">
    <source>
        <dbReference type="ARBA" id="ARBA00060700"/>
    </source>
</evidence>
<dbReference type="GO" id="GO:0005634">
    <property type="term" value="C:nucleus"/>
    <property type="evidence" value="ECO:0007669"/>
    <property type="project" value="UniProtKB-SubCell"/>
</dbReference>
<keyword evidence="10" id="KW-0808">Transferase</keyword>
<reference evidence="29" key="1">
    <citation type="submission" date="2021-03" db="EMBL/GenBank/DDBJ databases">
        <authorList>
            <person name="Palmer J.M."/>
        </authorList>
    </citation>
    <scope>NUCLEOTIDE SEQUENCE</scope>
    <source>
        <strain evidence="29">ARV_011</strain>
    </source>
</reference>
<evidence type="ECO:0000313" key="30">
    <source>
        <dbReference type="Proteomes" id="UP000790833"/>
    </source>
</evidence>
<accession>A0A9P8AIM0</accession>
<dbReference type="CDD" id="cd01285">
    <property type="entry name" value="nucleoside_deaminase"/>
    <property type="match status" value="1"/>
</dbReference>
<evidence type="ECO:0000256" key="14">
    <source>
        <dbReference type="ARBA" id="ARBA00022777"/>
    </source>
</evidence>
<dbReference type="OrthoDB" id="242910at2759"/>
<dbReference type="InterPro" id="IPR001680">
    <property type="entry name" value="WD40_rpt"/>
</dbReference>
<dbReference type="Gene3D" id="2.130.10.10">
    <property type="entry name" value="YVTN repeat-like/Quinoprotein amine dehydrogenase"/>
    <property type="match status" value="1"/>
</dbReference>
<dbReference type="InterPro" id="IPR045162">
    <property type="entry name" value="Vps15-like"/>
</dbReference>
<dbReference type="FunFam" id="3.40.140.10:FF:000016">
    <property type="entry name" value="Cytosine deaminase"/>
    <property type="match status" value="1"/>
</dbReference>
<comment type="function">
    <text evidence="20">Catalyzes the hydrolytic deamination of cytosine to uracil or 5-methylcytosine to thymine. Is involved in the pyrimidine salvage pathway, which allows the cell to utilize cytosine for pyrimidine nucleotide synthesis.</text>
</comment>
<feature type="repeat" description="HEAT" evidence="25">
    <location>
        <begin position="672"/>
        <end position="710"/>
    </location>
</feature>
<evidence type="ECO:0000256" key="15">
    <source>
        <dbReference type="ARBA" id="ARBA00022801"/>
    </source>
</evidence>
<dbReference type="SUPFAM" id="SSF48371">
    <property type="entry name" value="ARM repeat"/>
    <property type="match status" value="1"/>
</dbReference>
<keyword evidence="8" id="KW-0723">Serine/threonine-protein kinase</keyword>
<evidence type="ECO:0000256" key="2">
    <source>
        <dbReference type="ARBA" id="ARBA00004123"/>
    </source>
</evidence>
<protein>
    <recommendedName>
        <fullName evidence="23">Cytosine deaminase</fullName>
        <ecNumber evidence="6">2.7.11.1</ecNumber>
        <ecNumber evidence="22">3.5.4.1</ecNumber>
    </recommendedName>
    <alternativeName>
        <fullName evidence="24">Cytosine aminohydrolase</fullName>
    </alternativeName>
</protein>
<dbReference type="Pfam" id="PF22956">
    <property type="entry name" value="VPS15-like_hel"/>
    <property type="match status" value="1"/>
</dbReference>
<dbReference type="SUPFAM" id="SSF50978">
    <property type="entry name" value="WD40 repeat-like"/>
    <property type="match status" value="1"/>
</dbReference>
<comment type="subunit">
    <text evidence="5">Homodimer.</text>
</comment>
<dbReference type="SUPFAM" id="SSF56112">
    <property type="entry name" value="Protein kinase-like (PK-like)"/>
    <property type="match status" value="1"/>
</dbReference>
<dbReference type="GO" id="GO:0019858">
    <property type="term" value="P:cytosine metabolic process"/>
    <property type="evidence" value="ECO:0007669"/>
    <property type="project" value="UniProtKB-ARBA"/>
</dbReference>
<dbReference type="GO" id="GO:0005770">
    <property type="term" value="C:late endosome"/>
    <property type="evidence" value="ECO:0007669"/>
    <property type="project" value="TreeGrafter"/>
</dbReference>
<evidence type="ECO:0000256" key="19">
    <source>
        <dbReference type="ARBA" id="ARBA00050113"/>
    </source>
</evidence>
<dbReference type="SMART" id="SM00320">
    <property type="entry name" value="WD40"/>
    <property type="match status" value="4"/>
</dbReference>
<evidence type="ECO:0000256" key="13">
    <source>
        <dbReference type="ARBA" id="ARBA00022741"/>
    </source>
</evidence>
<evidence type="ECO:0000256" key="17">
    <source>
        <dbReference type="ARBA" id="ARBA00022840"/>
    </source>
</evidence>